<dbReference type="Proteomes" id="UP000002207">
    <property type="component" value="Chromosome"/>
</dbReference>
<gene>
    <name evidence="1" type="ordered locus">ACP_2915</name>
</gene>
<dbReference type="HOGENOM" id="CLU_2893565_0_0_0"/>
<sequence>MRFEGAQRKVVALLGLGLLAGLAWFTLDAGKVRDIVCIILGSFAFRILLTRKPRTESSEEVL</sequence>
<keyword evidence="2" id="KW-1185">Reference proteome</keyword>
<reference evidence="1 2" key="1">
    <citation type="journal article" date="2009" name="Appl. Environ. Microbiol.">
        <title>Three genomes from the phylum Acidobacteria provide insight into the lifestyles of these microorganisms in soils.</title>
        <authorList>
            <person name="Ward N.L."/>
            <person name="Challacombe J.F."/>
            <person name="Janssen P.H."/>
            <person name="Henrissat B."/>
            <person name="Coutinho P.M."/>
            <person name="Wu M."/>
            <person name="Xie G."/>
            <person name="Haft D.H."/>
            <person name="Sait M."/>
            <person name="Badger J."/>
            <person name="Barabote R.D."/>
            <person name="Bradley B."/>
            <person name="Brettin T.S."/>
            <person name="Brinkac L.M."/>
            <person name="Bruce D."/>
            <person name="Creasy T."/>
            <person name="Daugherty S.C."/>
            <person name="Davidsen T.M."/>
            <person name="DeBoy R.T."/>
            <person name="Detter J.C."/>
            <person name="Dodson R.J."/>
            <person name="Durkin A.S."/>
            <person name="Ganapathy A."/>
            <person name="Gwinn-Giglio M."/>
            <person name="Han C.S."/>
            <person name="Khouri H."/>
            <person name="Kiss H."/>
            <person name="Kothari S.P."/>
            <person name="Madupu R."/>
            <person name="Nelson K.E."/>
            <person name="Nelson W.C."/>
            <person name="Paulsen I."/>
            <person name="Penn K."/>
            <person name="Ren Q."/>
            <person name="Rosovitz M.J."/>
            <person name="Selengut J.D."/>
            <person name="Shrivastava S."/>
            <person name="Sullivan S.A."/>
            <person name="Tapia R."/>
            <person name="Thompson L.S."/>
            <person name="Watkins K.L."/>
            <person name="Yang Q."/>
            <person name="Yu C."/>
            <person name="Zafar N."/>
            <person name="Zhou L."/>
            <person name="Kuske C.R."/>
        </authorList>
    </citation>
    <scope>NUCLEOTIDE SEQUENCE [LARGE SCALE GENOMIC DNA]</scope>
    <source>
        <strain evidence="2">ATCC 51196 / DSM 11244 / BCRC 80197 / JCM 7670 / NBRC 15755 / NCIMB 13165 / 161</strain>
    </source>
</reference>
<evidence type="ECO:0000313" key="2">
    <source>
        <dbReference type="Proteomes" id="UP000002207"/>
    </source>
</evidence>
<dbReference type="OrthoDB" id="123385at2"/>
<dbReference type="AlphaFoldDB" id="C1F3X3"/>
<proteinExistence type="predicted"/>
<dbReference type="KEGG" id="aca:ACP_2915"/>
<dbReference type="InParanoid" id="C1F3X3"/>
<dbReference type="EMBL" id="CP001472">
    <property type="protein sequence ID" value="ACO34442.1"/>
    <property type="molecule type" value="Genomic_DNA"/>
</dbReference>
<name>C1F3X3_ACIC5</name>
<organism evidence="1 2">
    <name type="scientific">Acidobacterium capsulatum (strain ATCC 51196 / DSM 11244 / BCRC 80197 / JCM 7670 / NBRC 15755 / NCIMB 13165 / 161)</name>
    <dbReference type="NCBI Taxonomy" id="240015"/>
    <lineage>
        <taxon>Bacteria</taxon>
        <taxon>Pseudomonadati</taxon>
        <taxon>Acidobacteriota</taxon>
        <taxon>Terriglobia</taxon>
        <taxon>Terriglobales</taxon>
        <taxon>Acidobacteriaceae</taxon>
        <taxon>Acidobacterium</taxon>
    </lineage>
</organism>
<protein>
    <submittedName>
        <fullName evidence="1">Uncharacterized protein</fullName>
    </submittedName>
</protein>
<accession>C1F3X3</accession>
<evidence type="ECO:0000313" key="1">
    <source>
        <dbReference type="EMBL" id="ACO34442.1"/>
    </source>
</evidence>
<dbReference type="RefSeq" id="WP_015897969.1">
    <property type="nucleotide sequence ID" value="NC_012483.1"/>
</dbReference>